<evidence type="ECO:0000256" key="3">
    <source>
        <dbReference type="ARBA" id="ARBA00022505"/>
    </source>
</evidence>
<keyword evidence="6" id="KW-0408">Iron</keyword>
<dbReference type="GO" id="GO:0046872">
    <property type="term" value="F:metal ion binding"/>
    <property type="evidence" value="ECO:0007669"/>
    <property type="project" value="UniProtKB-KW"/>
</dbReference>
<dbReference type="PROSITE" id="PS00932">
    <property type="entry name" value="MOLYBDOPTERIN_PROK_3"/>
    <property type="match status" value="1"/>
</dbReference>
<dbReference type="PROSITE" id="PS00490">
    <property type="entry name" value="MOLYBDOPTERIN_PROK_2"/>
    <property type="match status" value="1"/>
</dbReference>
<keyword evidence="2" id="KW-0004">4Fe-4S</keyword>
<dbReference type="InterPro" id="IPR006656">
    <property type="entry name" value="Mopterin_OxRdtase"/>
</dbReference>
<dbReference type="GO" id="GO:1990204">
    <property type="term" value="C:oxidoreductase complex"/>
    <property type="evidence" value="ECO:0007669"/>
    <property type="project" value="UniProtKB-ARBA"/>
</dbReference>
<keyword evidence="5" id="KW-0560">Oxidoreductase</keyword>
<dbReference type="PROSITE" id="PS00551">
    <property type="entry name" value="MOLYBDOPTERIN_PROK_1"/>
    <property type="match status" value="1"/>
</dbReference>
<dbReference type="EMBL" id="CP059735">
    <property type="protein sequence ID" value="WDD96586.1"/>
    <property type="molecule type" value="Genomic_DNA"/>
</dbReference>
<comment type="cofactor">
    <cofactor evidence="1">
        <name>Mo-bis(molybdopterin guanine dinucleotide)</name>
        <dbReference type="ChEBI" id="CHEBI:60539"/>
    </cofactor>
</comment>
<keyword evidence="7" id="KW-0411">Iron-sulfur</keyword>
<keyword evidence="3" id="KW-0500">Molybdenum</keyword>
<dbReference type="KEGG" id="tact:SG35_014465"/>
<dbReference type="Pfam" id="PF04879">
    <property type="entry name" value="Molybdop_Fe4S4"/>
    <property type="match status" value="1"/>
</dbReference>
<evidence type="ECO:0000256" key="2">
    <source>
        <dbReference type="ARBA" id="ARBA00022485"/>
    </source>
</evidence>
<proteinExistence type="predicted"/>
<dbReference type="GO" id="GO:0043546">
    <property type="term" value="F:molybdopterin cofactor binding"/>
    <property type="evidence" value="ECO:0007669"/>
    <property type="project" value="InterPro"/>
</dbReference>
<dbReference type="PANTHER" id="PTHR43105:SF14">
    <property type="entry name" value="FORMATE DEHYDROGENASE H"/>
    <property type="match status" value="1"/>
</dbReference>
<dbReference type="GO" id="GO:0008863">
    <property type="term" value="F:formate dehydrogenase (NAD+) activity"/>
    <property type="evidence" value="ECO:0007669"/>
    <property type="project" value="InterPro"/>
</dbReference>
<dbReference type="SUPFAM" id="SSF50692">
    <property type="entry name" value="ADC-like"/>
    <property type="match status" value="1"/>
</dbReference>
<dbReference type="AlphaFoldDB" id="A0AAE9YIX5"/>
<gene>
    <name evidence="9" type="primary">fdhF</name>
    <name evidence="9" type="ORF">SG35_014465</name>
</gene>
<dbReference type="PANTHER" id="PTHR43105">
    <property type="entry name" value="RESPIRATORY NITRATE REDUCTASE"/>
    <property type="match status" value="1"/>
</dbReference>
<dbReference type="GO" id="GO:0015942">
    <property type="term" value="P:formate metabolic process"/>
    <property type="evidence" value="ECO:0007669"/>
    <property type="project" value="InterPro"/>
</dbReference>
<dbReference type="InterPro" id="IPR006478">
    <property type="entry name" value="Formate_DH_asu"/>
</dbReference>
<dbReference type="GO" id="GO:0022904">
    <property type="term" value="P:respiratory electron transport chain"/>
    <property type="evidence" value="ECO:0007669"/>
    <property type="project" value="TreeGrafter"/>
</dbReference>
<dbReference type="InterPro" id="IPR006963">
    <property type="entry name" value="Mopterin_OxRdtase_4Fe-4S_dom"/>
</dbReference>
<dbReference type="GO" id="GO:0003954">
    <property type="term" value="F:NADH dehydrogenase activity"/>
    <property type="evidence" value="ECO:0007669"/>
    <property type="project" value="TreeGrafter"/>
</dbReference>
<protein>
    <submittedName>
        <fullName evidence="9">Formate dehydrogenase subunit alpha</fullName>
    </submittedName>
</protein>
<dbReference type="SUPFAM" id="SSF53706">
    <property type="entry name" value="Formate dehydrogenase/DMSO reductase, domains 1-3"/>
    <property type="match status" value="1"/>
</dbReference>
<dbReference type="Gene3D" id="2.40.40.20">
    <property type="match status" value="1"/>
</dbReference>
<keyword evidence="10" id="KW-1185">Reference proteome</keyword>
<evidence type="ECO:0000313" key="10">
    <source>
        <dbReference type="Proteomes" id="UP000032568"/>
    </source>
</evidence>
<organism evidence="9 10">
    <name type="scientific">Thalassomonas actiniarum</name>
    <dbReference type="NCBI Taxonomy" id="485447"/>
    <lineage>
        <taxon>Bacteria</taxon>
        <taxon>Pseudomonadati</taxon>
        <taxon>Pseudomonadota</taxon>
        <taxon>Gammaproteobacteria</taxon>
        <taxon>Alteromonadales</taxon>
        <taxon>Colwelliaceae</taxon>
        <taxon>Thalassomonas</taxon>
    </lineage>
</organism>
<dbReference type="RefSeq" id="WP_044834535.1">
    <property type="nucleotide sequence ID" value="NZ_CP059735.1"/>
</dbReference>
<dbReference type="Proteomes" id="UP000032568">
    <property type="component" value="Chromosome"/>
</dbReference>
<sequence length="697" mass="76345">MSEQMINSICPFCGVGCGICLKVDKTQRRLSVEPMANHPVSKSKLCEKGWSTAYGVSEIDRITTPLKRVNKNFYPISWQEALTDIAAELKDISAESGPKALGVISSARASNEDNYAAQKFARTVLKTNNIDHCARICHSPTVAGLKQTLGSGAMTNSAKDIFATELILIIGADPTENHSVIGGHIMQARLDGAQLIVIDPRVTRLAKLSSMHLQLKLGTNIALINAMLHTIIKENWHNSAFIRERCSGFEQLAQQVKDIAPESVADITGVSGEQIKAAAKAYSQAKRAMICYGMGITQYVSGTNNVMALSNLALVCGHIGKPGTGVNPLRGQNNVQGACDMGCLPNVYNGYQPVADPQSQEKFTRAWGEVAREPGLTSLGMTKAALSGDFRALILFGEDPVVTDPDQNHVKSALQKLDLLVVAELSLTETAKLADYILPAASFAEKDGTFTNCERRVQRVRKALPELGECKGDWQWLQALAQAMGSTKLNWQNSEQVFDELASLTPAYQAMTYVKIDQYQGLQWPCTAQSPLGTEILHTKTFPIGKAKLIPVNYVEIDEDIDKSYPLQLTTNRLHFHYGCGSMTRKSPLLERETPPGILFINPKDARRYNIHQQAAVGIKSRRGYVETRAMLTEDVPEGLVSMPYHFKEAPSNQLTNTAQDPVTKMPELKACAVSVFPLLPPREPKPVSQLQVDALR</sequence>
<evidence type="ECO:0000256" key="4">
    <source>
        <dbReference type="ARBA" id="ARBA00022723"/>
    </source>
</evidence>
<dbReference type="InterPro" id="IPR006657">
    <property type="entry name" value="MoPterin_dinucl-bd_dom"/>
</dbReference>
<dbReference type="Gene3D" id="3.40.50.740">
    <property type="match status" value="1"/>
</dbReference>
<dbReference type="SMART" id="SM00926">
    <property type="entry name" value="Molybdop_Fe4S4"/>
    <property type="match status" value="1"/>
</dbReference>
<keyword evidence="4" id="KW-0479">Metal-binding</keyword>
<dbReference type="NCBIfam" id="TIGR01591">
    <property type="entry name" value="Fdh-alpha"/>
    <property type="match status" value="1"/>
</dbReference>
<dbReference type="FunFam" id="3.40.228.10:FF:000002">
    <property type="entry name" value="Formate dehydrogenase subunit alpha"/>
    <property type="match status" value="1"/>
</dbReference>
<dbReference type="InterPro" id="IPR027467">
    <property type="entry name" value="MopterinOxRdtase_cofactor_BS"/>
</dbReference>
<dbReference type="Gene3D" id="3.40.228.10">
    <property type="entry name" value="Dimethylsulfoxide Reductase, domain 2"/>
    <property type="match status" value="1"/>
</dbReference>
<dbReference type="InterPro" id="IPR041924">
    <property type="entry name" value="Formate_Dh-H_N"/>
</dbReference>
<dbReference type="InterPro" id="IPR009010">
    <property type="entry name" value="Asp_de-COase-like_dom_sf"/>
</dbReference>
<dbReference type="InterPro" id="IPR050123">
    <property type="entry name" value="Prok_molybdopt-oxidoreductase"/>
</dbReference>
<evidence type="ECO:0000313" key="9">
    <source>
        <dbReference type="EMBL" id="WDD96586.1"/>
    </source>
</evidence>
<reference evidence="9 10" key="1">
    <citation type="journal article" date="2015" name="Genome Announc.">
        <title>Draft Genome Sequences of Marine Isolates of Thalassomonas viridans and Thalassomonas actiniarum.</title>
        <authorList>
            <person name="Olonade I."/>
            <person name="van Zyl L.J."/>
            <person name="Trindade M."/>
        </authorList>
    </citation>
    <scope>NUCLEOTIDE SEQUENCE [LARGE SCALE GENOMIC DNA]</scope>
    <source>
        <strain evidence="9 10">A5K-106</strain>
    </source>
</reference>
<evidence type="ECO:0000256" key="6">
    <source>
        <dbReference type="ARBA" id="ARBA00023004"/>
    </source>
</evidence>
<dbReference type="Pfam" id="PF01568">
    <property type="entry name" value="Molydop_binding"/>
    <property type="match status" value="1"/>
</dbReference>
<reference evidence="9 10" key="2">
    <citation type="journal article" date="2022" name="Mar. Drugs">
        <title>Bioassay-Guided Fractionation Leads to the Detection of Cholic Acid Generated by the Rare Thalassomonas sp.</title>
        <authorList>
            <person name="Pheiffer F."/>
            <person name="Schneider Y.K."/>
            <person name="Hansen E.H."/>
            <person name="Andersen J.H."/>
            <person name="Isaksson J."/>
            <person name="Busche T."/>
            <person name="R C."/>
            <person name="Kalinowski J."/>
            <person name="Zyl L.V."/>
            <person name="Trindade M."/>
        </authorList>
    </citation>
    <scope>NUCLEOTIDE SEQUENCE [LARGE SCALE GENOMIC DNA]</scope>
    <source>
        <strain evidence="9 10">A5K-106</strain>
    </source>
</reference>
<dbReference type="Gene3D" id="2.20.25.90">
    <property type="entry name" value="ADC-like domains"/>
    <property type="match status" value="1"/>
</dbReference>
<dbReference type="InterPro" id="IPR006655">
    <property type="entry name" value="Mopterin_OxRdtase_prok_CS"/>
</dbReference>
<dbReference type="Pfam" id="PF00384">
    <property type="entry name" value="Molybdopterin"/>
    <property type="match status" value="1"/>
</dbReference>
<evidence type="ECO:0000256" key="7">
    <source>
        <dbReference type="ARBA" id="ARBA00023014"/>
    </source>
</evidence>
<dbReference type="GO" id="GO:0051539">
    <property type="term" value="F:4 iron, 4 sulfur cluster binding"/>
    <property type="evidence" value="ECO:0007669"/>
    <property type="project" value="UniProtKB-KW"/>
</dbReference>
<name>A0AAE9YIX5_9GAMM</name>
<dbReference type="GO" id="GO:0016020">
    <property type="term" value="C:membrane"/>
    <property type="evidence" value="ECO:0007669"/>
    <property type="project" value="TreeGrafter"/>
</dbReference>
<dbReference type="PIRSF" id="PIRSF000144">
    <property type="entry name" value="CbbBc"/>
    <property type="match status" value="1"/>
</dbReference>
<evidence type="ECO:0000259" key="8">
    <source>
        <dbReference type="PROSITE" id="PS51669"/>
    </source>
</evidence>
<dbReference type="PROSITE" id="PS51669">
    <property type="entry name" value="4FE4S_MOW_BIS_MGD"/>
    <property type="match status" value="1"/>
</dbReference>
<evidence type="ECO:0000256" key="1">
    <source>
        <dbReference type="ARBA" id="ARBA00001942"/>
    </source>
</evidence>
<feature type="domain" description="4Fe-4S Mo/W bis-MGD-type" evidence="8">
    <location>
        <begin position="3"/>
        <end position="60"/>
    </location>
</feature>
<accession>A0AAE9YIX5</accession>
<evidence type="ECO:0000256" key="5">
    <source>
        <dbReference type="ARBA" id="ARBA00023002"/>
    </source>
</evidence>
<dbReference type="CDD" id="cd02753">
    <property type="entry name" value="MopB_Formate-Dh-H"/>
    <property type="match status" value="1"/>
</dbReference>